<accession>A0A4S1XIB7</accession>
<comment type="caution">
    <text evidence="1">The sequence shown here is derived from an EMBL/GenBank/DDBJ whole genome shotgun (WGS) entry which is preliminary data.</text>
</comment>
<name>A0A4S1XIB7_9SPHN</name>
<dbReference type="RefSeq" id="WP_135962015.1">
    <property type="nucleotide sequence ID" value="NZ_SRXT01000001.1"/>
</dbReference>
<evidence type="ECO:0000313" key="2">
    <source>
        <dbReference type="Proteomes" id="UP000306147"/>
    </source>
</evidence>
<gene>
    <name evidence="1" type="ORF">E5A73_01410</name>
</gene>
<proteinExistence type="predicted"/>
<dbReference type="AlphaFoldDB" id="A0A4S1XIB7"/>
<keyword evidence="2" id="KW-1185">Reference proteome</keyword>
<organism evidence="1 2">
    <name type="scientific">Sphingomonas gei</name>
    <dbReference type="NCBI Taxonomy" id="1395960"/>
    <lineage>
        <taxon>Bacteria</taxon>
        <taxon>Pseudomonadati</taxon>
        <taxon>Pseudomonadota</taxon>
        <taxon>Alphaproteobacteria</taxon>
        <taxon>Sphingomonadales</taxon>
        <taxon>Sphingomonadaceae</taxon>
        <taxon>Sphingomonas</taxon>
    </lineage>
</organism>
<reference evidence="1 2" key="1">
    <citation type="submission" date="2019-04" db="EMBL/GenBank/DDBJ databases">
        <title>Sphingomonas psychrotolerans sp. nov., isolated from soil in the Tianshan Mountains, Xinjiang, China.</title>
        <authorList>
            <person name="Luo Y."/>
            <person name="Sheng H."/>
        </authorList>
    </citation>
    <scope>NUCLEOTIDE SEQUENCE [LARGE SCALE GENOMIC DNA]</scope>
    <source>
        <strain evidence="1 2">ZFGT-11</strain>
    </source>
</reference>
<dbReference type="OrthoDB" id="787523at2"/>
<evidence type="ECO:0000313" key="1">
    <source>
        <dbReference type="EMBL" id="TGX55815.1"/>
    </source>
</evidence>
<sequence>MKGSTADSLGDIYADRPGMVVRELKGAGIDRDAHRSSSIDEARSAMEAFPRHMDEILAVFREAYPLHIIATIACWGMSHPAGPDEVSTDGLIKGIEQHHIELLQALLLTLEHWEWGREPASNQQIQTAIDAVQALATAFHRRRLIQLEDLGDDLDRLISAGLQERMRDHTQMVRNWGYYDDMVRIVRSLHAPLDDAFAARHGYSPSDMVDIAEALVDLHQERIGGRFVLLKDIFRGRTRKAIVHGFFSRYEGVAGDPDAFLASLPKRMPLRHLRTMLLSHADRWLVMEMRVEPGVIAERLGKPVALVTKVFEALALRPGSLRQHEKEHLFLSNPVWLKPAVQVDSDFLFFAPQSHVSFLPAILRTLVAEAGMAKALEKRRTVYLEEEMARVIGEVLPSATLLPNVKWYWEGVRYETDLIAVLDRVVLIAEAKSGGLTASGLRGAPDSVRKHVRSLVVEPAIQSARLRDILLAARNGEGDARAVVEGLGLGVDPAKIDTIIRVSVTLDDFSTLASAQADLKRTGLVPDDVDLPPTMGLADLCTCAHILDDPLYFLHYLAKRERFQSQVPIFGDELDYLGTYLVCGLELPEIEAGTHKGMFSGMSQAIDRYYMGRGIGRHGPKPRPAVELYVAAVLDRLRSRATPSWTTMGLALLDAVPPGSEEFVEEALEELAEQVSAIGPDPDRPGALVASGACGHAVAVFHVFPKALEDGVLDRMVLLADDAMETLDTRRCVAFARMLERWDLPYAYAAPIRVPAEPPVAAG</sequence>
<dbReference type="EMBL" id="SRXT01000001">
    <property type="protein sequence ID" value="TGX55815.1"/>
    <property type="molecule type" value="Genomic_DNA"/>
</dbReference>
<protein>
    <recommendedName>
        <fullName evidence="3">NERD domain-containing protein</fullName>
    </recommendedName>
</protein>
<dbReference type="Proteomes" id="UP000306147">
    <property type="component" value="Unassembled WGS sequence"/>
</dbReference>
<evidence type="ECO:0008006" key="3">
    <source>
        <dbReference type="Google" id="ProtNLM"/>
    </source>
</evidence>